<evidence type="ECO:0000313" key="3">
    <source>
        <dbReference type="Proteomes" id="UP001589605"/>
    </source>
</evidence>
<evidence type="ECO:0000313" key="2">
    <source>
        <dbReference type="EMBL" id="MFB9053946.1"/>
    </source>
</evidence>
<proteinExistence type="predicted"/>
<comment type="caution">
    <text evidence="2">The sequence shown here is derived from an EMBL/GenBank/DDBJ whole genome shotgun (WGS) entry which is preliminary data.</text>
</comment>
<evidence type="ECO:0008006" key="4">
    <source>
        <dbReference type="Google" id="ProtNLM"/>
    </source>
</evidence>
<evidence type="ECO:0000256" key="1">
    <source>
        <dbReference type="SAM" id="SignalP"/>
    </source>
</evidence>
<organism evidence="2 3">
    <name type="scientific">Formosa undariae</name>
    <dbReference type="NCBI Taxonomy" id="1325436"/>
    <lineage>
        <taxon>Bacteria</taxon>
        <taxon>Pseudomonadati</taxon>
        <taxon>Bacteroidota</taxon>
        <taxon>Flavobacteriia</taxon>
        <taxon>Flavobacteriales</taxon>
        <taxon>Flavobacteriaceae</taxon>
        <taxon>Formosa</taxon>
    </lineage>
</organism>
<protein>
    <recommendedName>
        <fullName evidence="4">DUF4440 domain-containing protein</fullName>
    </recommendedName>
</protein>
<accession>A0ABV5F3B6</accession>
<keyword evidence="3" id="KW-1185">Reference proteome</keyword>
<feature type="signal peptide" evidence="1">
    <location>
        <begin position="1"/>
        <end position="22"/>
    </location>
</feature>
<dbReference type="Proteomes" id="UP001589605">
    <property type="component" value="Unassembled WGS sequence"/>
</dbReference>
<feature type="chain" id="PRO_5045454783" description="DUF4440 domain-containing protein" evidence="1">
    <location>
        <begin position="23"/>
        <end position="166"/>
    </location>
</feature>
<keyword evidence="1" id="KW-0732">Signal</keyword>
<sequence length="166" mass="19154">MKIRLHLLFFMFTFLVSHTGFTQEDYKDTKLVSTIFKALKKQDEKKVLKALPTLADIKHLIPIVSAAQPDYKFPEADAILAEFKMRTIEDFKKASKKGTAFGVVWEDIELKDVRYTSNPDPNVAIERGDFVMECISHDTSFLITMKKSSKIRGTWRLMNTLKFTLL</sequence>
<name>A0ABV5F3B6_9FLAO</name>
<reference evidence="2 3" key="1">
    <citation type="submission" date="2024-09" db="EMBL/GenBank/DDBJ databases">
        <authorList>
            <person name="Sun Q."/>
            <person name="Mori K."/>
        </authorList>
    </citation>
    <scope>NUCLEOTIDE SEQUENCE [LARGE SCALE GENOMIC DNA]</scope>
    <source>
        <strain evidence="2 3">CECT 8286</strain>
    </source>
</reference>
<gene>
    <name evidence="2" type="ORF">ACFFVB_12740</name>
</gene>
<dbReference type="EMBL" id="JBHMEZ010000012">
    <property type="protein sequence ID" value="MFB9053946.1"/>
    <property type="molecule type" value="Genomic_DNA"/>
</dbReference>
<dbReference type="RefSeq" id="WP_382383304.1">
    <property type="nucleotide sequence ID" value="NZ_JBHMEZ010000012.1"/>
</dbReference>